<dbReference type="GO" id="GO:0016887">
    <property type="term" value="F:ATP hydrolysis activity"/>
    <property type="evidence" value="ECO:0007669"/>
    <property type="project" value="InterPro"/>
</dbReference>
<dbReference type="InterPro" id="IPR003439">
    <property type="entry name" value="ABC_transporter-like_ATP-bd"/>
</dbReference>
<sequence>MLEIHDLHVEVRGEPILHGVDLAVPEGEVHALLGPNGSGKTSLMMTIMGFSGYKVTRGKILFMGQDITQASLTERARMGIAVAQQRPPTIPGVRLRQVVEYLTGSDEGHKSEVAALVEAVRVRPFMDREINAGLSGGEIRRSEMLQLLAMRPRFAMLDEIDSGVDVEALELIGAMANQLFSVEHGHPVRRRSGLIITHTGQVMEYVHADRAHIIMRGKISCTGNPGIIFDMVCDSGYEKCVECVNHIPEVHL</sequence>
<dbReference type="OrthoDB" id="9806149at2"/>
<dbReference type="PATRIC" id="fig|1134406.4.peg.1471"/>
<evidence type="ECO:0000256" key="3">
    <source>
        <dbReference type="ARBA" id="ARBA00022840"/>
    </source>
</evidence>
<dbReference type="InterPro" id="IPR003593">
    <property type="entry name" value="AAA+_ATPase"/>
</dbReference>
<organism evidence="5 6">
    <name type="scientific">Ornatilinea apprima</name>
    <dbReference type="NCBI Taxonomy" id="1134406"/>
    <lineage>
        <taxon>Bacteria</taxon>
        <taxon>Bacillati</taxon>
        <taxon>Chloroflexota</taxon>
        <taxon>Anaerolineae</taxon>
        <taxon>Anaerolineales</taxon>
        <taxon>Anaerolineaceae</taxon>
        <taxon>Ornatilinea</taxon>
    </lineage>
</organism>
<keyword evidence="6" id="KW-1185">Reference proteome</keyword>
<evidence type="ECO:0000259" key="4">
    <source>
        <dbReference type="PROSITE" id="PS50893"/>
    </source>
</evidence>
<proteinExistence type="inferred from homology"/>
<dbReference type="AlphaFoldDB" id="A0A0P6Y7S0"/>
<keyword evidence="2" id="KW-0547">Nucleotide-binding</keyword>
<dbReference type="InterPro" id="IPR010230">
    <property type="entry name" value="FeS-cluster_ATPase_SufC"/>
</dbReference>
<gene>
    <name evidence="5" type="ORF">ADN00_08765</name>
</gene>
<evidence type="ECO:0000256" key="1">
    <source>
        <dbReference type="ARBA" id="ARBA00006216"/>
    </source>
</evidence>
<dbReference type="SUPFAM" id="SSF52540">
    <property type="entry name" value="P-loop containing nucleoside triphosphate hydrolases"/>
    <property type="match status" value="1"/>
</dbReference>
<dbReference type="Proteomes" id="UP000050417">
    <property type="component" value="Unassembled WGS sequence"/>
</dbReference>
<keyword evidence="3" id="KW-0067">ATP-binding</keyword>
<name>A0A0P6Y7S0_9CHLR</name>
<dbReference type="GO" id="GO:0005524">
    <property type="term" value="F:ATP binding"/>
    <property type="evidence" value="ECO:0007669"/>
    <property type="project" value="UniProtKB-KW"/>
</dbReference>
<dbReference type="Pfam" id="PF00005">
    <property type="entry name" value="ABC_tran"/>
    <property type="match status" value="1"/>
</dbReference>
<dbReference type="Gene3D" id="3.40.50.300">
    <property type="entry name" value="P-loop containing nucleotide triphosphate hydrolases"/>
    <property type="match status" value="1"/>
</dbReference>
<dbReference type="InterPro" id="IPR027417">
    <property type="entry name" value="P-loop_NTPase"/>
</dbReference>
<feature type="domain" description="ABC transporter" evidence="4">
    <location>
        <begin position="2"/>
        <end position="241"/>
    </location>
</feature>
<reference evidence="5 6" key="1">
    <citation type="submission" date="2015-07" db="EMBL/GenBank/DDBJ databases">
        <title>Genome sequence of Ornatilinea apprima DSM 23815.</title>
        <authorList>
            <person name="Hemp J."/>
            <person name="Ward L.M."/>
            <person name="Pace L.A."/>
            <person name="Fischer W.W."/>
        </authorList>
    </citation>
    <scope>NUCLEOTIDE SEQUENCE [LARGE SCALE GENOMIC DNA]</scope>
    <source>
        <strain evidence="5 6">P3M-1</strain>
    </source>
</reference>
<dbReference type="PANTHER" id="PTHR43204:SF1">
    <property type="entry name" value="ABC TRANSPORTER I FAMILY MEMBER 6, CHLOROPLASTIC"/>
    <property type="match status" value="1"/>
</dbReference>
<dbReference type="STRING" id="1134406.ADN00_08765"/>
<dbReference type="EMBL" id="LGCL01000022">
    <property type="protein sequence ID" value="KPL77689.1"/>
    <property type="molecule type" value="Genomic_DNA"/>
</dbReference>
<evidence type="ECO:0000313" key="5">
    <source>
        <dbReference type="EMBL" id="KPL77689.1"/>
    </source>
</evidence>
<protein>
    <recommendedName>
        <fullName evidence="4">ABC transporter domain-containing protein</fullName>
    </recommendedName>
</protein>
<comment type="caution">
    <text evidence="5">The sequence shown here is derived from an EMBL/GenBank/DDBJ whole genome shotgun (WGS) entry which is preliminary data.</text>
</comment>
<evidence type="ECO:0000313" key="6">
    <source>
        <dbReference type="Proteomes" id="UP000050417"/>
    </source>
</evidence>
<evidence type="ECO:0000256" key="2">
    <source>
        <dbReference type="ARBA" id="ARBA00022741"/>
    </source>
</evidence>
<accession>A0A0P6Y7S0</accession>
<dbReference type="CDD" id="cd03217">
    <property type="entry name" value="ABC_FeS_Assembly"/>
    <property type="match status" value="1"/>
</dbReference>
<dbReference type="SMART" id="SM00382">
    <property type="entry name" value="AAA"/>
    <property type="match status" value="1"/>
</dbReference>
<comment type="similarity">
    <text evidence="1">Belongs to the ABC transporter superfamily. Ycf16 family.</text>
</comment>
<dbReference type="PROSITE" id="PS50893">
    <property type="entry name" value="ABC_TRANSPORTER_2"/>
    <property type="match status" value="1"/>
</dbReference>
<dbReference type="PANTHER" id="PTHR43204">
    <property type="entry name" value="ABC TRANSPORTER I FAMILY MEMBER 6, CHLOROPLASTIC"/>
    <property type="match status" value="1"/>
</dbReference>